<keyword evidence="2" id="KW-0804">Transcription</keyword>
<dbReference type="InterPro" id="IPR005561">
    <property type="entry name" value="ANTAR"/>
</dbReference>
<dbReference type="Pfam" id="PF13185">
    <property type="entry name" value="GAF_2"/>
    <property type="match status" value="1"/>
</dbReference>
<feature type="domain" description="ANTAR" evidence="3">
    <location>
        <begin position="184"/>
        <end position="245"/>
    </location>
</feature>
<reference evidence="4 5" key="1">
    <citation type="submission" date="2020-08" db="EMBL/GenBank/DDBJ databases">
        <title>Genomic Encyclopedia of Archaeal and Bacterial Type Strains, Phase II (KMG-II): from individual species to whole genera.</title>
        <authorList>
            <person name="Goeker M."/>
        </authorList>
    </citation>
    <scope>NUCLEOTIDE SEQUENCE [LARGE SCALE GENOMIC DNA]</scope>
    <source>
        <strain evidence="4 5">DSM 43850</strain>
    </source>
</reference>
<dbReference type="Pfam" id="PF03861">
    <property type="entry name" value="ANTAR"/>
    <property type="match status" value="1"/>
</dbReference>
<dbReference type="InterPro" id="IPR036388">
    <property type="entry name" value="WH-like_DNA-bd_sf"/>
</dbReference>
<dbReference type="SUPFAM" id="SSF55781">
    <property type="entry name" value="GAF domain-like"/>
    <property type="match status" value="1"/>
</dbReference>
<dbReference type="InterPro" id="IPR029016">
    <property type="entry name" value="GAF-like_dom_sf"/>
</dbReference>
<evidence type="ECO:0000259" key="3">
    <source>
        <dbReference type="PROSITE" id="PS50921"/>
    </source>
</evidence>
<evidence type="ECO:0000256" key="2">
    <source>
        <dbReference type="ARBA" id="ARBA00023163"/>
    </source>
</evidence>
<evidence type="ECO:0000256" key="1">
    <source>
        <dbReference type="ARBA" id="ARBA00023015"/>
    </source>
</evidence>
<evidence type="ECO:0000313" key="5">
    <source>
        <dbReference type="Proteomes" id="UP000517916"/>
    </source>
</evidence>
<dbReference type="Proteomes" id="UP000517916">
    <property type="component" value="Unassembled WGS sequence"/>
</dbReference>
<sequence length="252" mass="27006">MDRTEPADAPAPEAPASWPVVLDEVTGALEALSAALDTTEDFQVLLHQACEQVTHAVPGVHAASLTLVRQTGAHTAAITDERVAELDRQQYSTGQGPCVESARTGKLVRAAISESGERWPGFARAAREAGISSVLAAPLVVDHAYSGALNCYSRHAGGFADLDARLLELYTTAVEATLRSARRYQQAQASSAQLRRALTTRAVIDQAKGILMANHRVTAEQAFTLLVEQSQRDNIKVRDLADRLVARTTGAR</sequence>
<keyword evidence="1" id="KW-0805">Transcription regulation</keyword>
<dbReference type="PIRSF" id="PIRSF036625">
    <property type="entry name" value="GAF_ANTAR"/>
    <property type="match status" value="1"/>
</dbReference>
<dbReference type="SMART" id="SM00065">
    <property type="entry name" value="GAF"/>
    <property type="match status" value="1"/>
</dbReference>
<accession>A0ABR6BBS5</accession>
<evidence type="ECO:0000313" key="4">
    <source>
        <dbReference type="EMBL" id="MBA8924323.1"/>
    </source>
</evidence>
<dbReference type="Gene3D" id="1.10.10.10">
    <property type="entry name" value="Winged helix-like DNA-binding domain superfamily/Winged helix DNA-binding domain"/>
    <property type="match status" value="1"/>
</dbReference>
<dbReference type="SMART" id="SM01012">
    <property type="entry name" value="ANTAR"/>
    <property type="match status" value="1"/>
</dbReference>
<comment type="caution">
    <text evidence="4">The sequence shown here is derived from an EMBL/GenBank/DDBJ whole genome shotgun (WGS) entry which is preliminary data.</text>
</comment>
<dbReference type="RefSeq" id="WP_182836700.1">
    <property type="nucleotide sequence ID" value="NZ_BAAABQ010000007.1"/>
</dbReference>
<dbReference type="PROSITE" id="PS50921">
    <property type="entry name" value="ANTAR"/>
    <property type="match status" value="1"/>
</dbReference>
<dbReference type="EMBL" id="JACJID010000001">
    <property type="protein sequence ID" value="MBA8924323.1"/>
    <property type="molecule type" value="Genomic_DNA"/>
</dbReference>
<gene>
    <name evidence="4" type="ORF">BC739_001520</name>
</gene>
<dbReference type="InterPro" id="IPR003018">
    <property type="entry name" value="GAF"/>
</dbReference>
<organism evidence="4 5">
    <name type="scientific">Kutzneria viridogrisea</name>
    <dbReference type="NCBI Taxonomy" id="47990"/>
    <lineage>
        <taxon>Bacteria</taxon>
        <taxon>Bacillati</taxon>
        <taxon>Actinomycetota</taxon>
        <taxon>Actinomycetes</taxon>
        <taxon>Pseudonocardiales</taxon>
        <taxon>Pseudonocardiaceae</taxon>
        <taxon>Kutzneria</taxon>
    </lineage>
</organism>
<protein>
    <submittedName>
        <fullName evidence="4">Transcriptional regulator with GAF, ATPase, and Fis domain</fullName>
    </submittedName>
</protein>
<dbReference type="InterPro" id="IPR012074">
    <property type="entry name" value="GAF_ANTAR"/>
</dbReference>
<dbReference type="Gene3D" id="3.30.450.40">
    <property type="match status" value="1"/>
</dbReference>
<proteinExistence type="predicted"/>
<keyword evidence="5" id="KW-1185">Reference proteome</keyword>
<name>A0ABR6BBS5_9PSEU</name>